<dbReference type="Proteomes" id="UP001229421">
    <property type="component" value="Unassembled WGS sequence"/>
</dbReference>
<evidence type="ECO:0000313" key="3">
    <source>
        <dbReference type="Proteomes" id="UP001229421"/>
    </source>
</evidence>
<feature type="region of interest" description="Disordered" evidence="1">
    <location>
        <begin position="1"/>
        <end position="45"/>
    </location>
</feature>
<evidence type="ECO:0008006" key="4">
    <source>
        <dbReference type="Google" id="ProtNLM"/>
    </source>
</evidence>
<gene>
    <name evidence="2" type="ORF">QVD17_24937</name>
</gene>
<dbReference type="EMBL" id="JAUHHV010000006">
    <property type="protein sequence ID" value="KAK1422069.1"/>
    <property type="molecule type" value="Genomic_DNA"/>
</dbReference>
<protein>
    <recommendedName>
        <fullName evidence="4">VQ domain-containing protein</fullName>
    </recommendedName>
</protein>
<keyword evidence="3" id="KW-1185">Reference proteome</keyword>
<feature type="compositionally biased region" description="Basic residues" evidence="1">
    <location>
        <begin position="23"/>
        <end position="36"/>
    </location>
</feature>
<organism evidence="2 3">
    <name type="scientific">Tagetes erecta</name>
    <name type="common">African marigold</name>
    <dbReference type="NCBI Taxonomy" id="13708"/>
    <lineage>
        <taxon>Eukaryota</taxon>
        <taxon>Viridiplantae</taxon>
        <taxon>Streptophyta</taxon>
        <taxon>Embryophyta</taxon>
        <taxon>Tracheophyta</taxon>
        <taxon>Spermatophyta</taxon>
        <taxon>Magnoliopsida</taxon>
        <taxon>eudicotyledons</taxon>
        <taxon>Gunneridae</taxon>
        <taxon>Pentapetalae</taxon>
        <taxon>asterids</taxon>
        <taxon>campanulids</taxon>
        <taxon>Asterales</taxon>
        <taxon>Asteraceae</taxon>
        <taxon>Asteroideae</taxon>
        <taxon>Heliantheae alliance</taxon>
        <taxon>Tageteae</taxon>
        <taxon>Tagetes</taxon>
    </lineage>
</organism>
<evidence type="ECO:0000256" key="1">
    <source>
        <dbReference type="SAM" id="MobiDB-lite"/>
    </source>
</evidence>
<accession>A0AAD8KFK3</accession>
<proteinExistence type="predicted"/>
<comment type="caution">
    <text evidence="2">The sequence shown here is derived from an EMBL/GenBank/DDBJ whole genome shotgun (WGS) entry which is preliminary data.</text>
</comment>
<dbReference type="InterPro" id="IPR039610">
    <property type="entry name" value="VQ29"/>
</dbReference>
<feature type="compositionally biased region" description="Low complexity" evidence="1">
    <location>
        <begin position="1"/>
        <end position="22"/>
    </location>
</feature>
<name>A0AAD8KFK3_TARER</name>
<dbReference type="PANTHER" id="PTHR34794">
    <property type="entry name" value="EXPRESSED PROTEIN"/>
    <property type="match status" value="1"/>
</dbReference>
<evidence type="ECO:0000313" key="2">
    <source>
        <dbReference type="EMBL" id="KAK1422069.1"/>
    </source>
</evidence>
<reference evidence="2" key="1">
    <citation type="journal article" date="2023" name="bioRxiv">
        <title>Improved chromosome-level genome assembly for marigold (Tagetes erecta).</title>
        <authorList>
            <person name="Jiang F."/>
            <person name="Yuan L."/>
            <person name="Wang S."/>
            <person name="Wang H."/>
            <person name="Xu D."/>
            <person name="Wang A."/>
            <person name="Fan W."/>
        </authorList>
    </citation>
    <scope>NUCLEOTIDE SEQUENCE</scope>
    <source>
        <strain evidence="2">WSJ</strain>
        <tissue evidence="2">Leaf</tissue>
    </source>
</reference>
<dbReference type="PANTHER" id="PTHR34794:SF1">
    <property type="entry name" value="OS10G0101800 PROTEIN"/>
    <property type="match status" value="1"/>
</dbReference>
<sequence length="182" mass="19734">MGQITNSGSSSTTSCSSSSSSKHSLRKTIKSTRKSHTNSLHSVQKPITKQFIAPLPPTPQKVYKVKSSNFKQLVHMLTTSPEFQSPPIRRLKDIAPPPLTLSTIPKPHVFSPPMPSTLSPNVSTLLNETPDTNRFVSNSHVMDYFGSLSPLGLKLSPAPPSSFDQSRVAVMSPLGLKQSTII</sequence>
<dbReference type="AlphaFoldDB" id="A0AAD8KFK3"/>